<dbReference type="NCBIfam" id="NF001966">
    <property type="entry name" value="PRK00745.1"/>
    <property type="match status" value="1"/>
</dbReference>
<dbReference type="SUPFAM" id="SSF55331">
    <property type="entry name" value="Tautomerase/MIF"/>
    <property type="match status" value="1"/>
</dbReference>
<dbReference type="Proteomes" id="UP000826300">
    <property type="component" value="Chromosome"/>
</dbReference>
<dbReference type="Gene3D" id="3.30.429.10">
    <property type="entry name" value="Macrophage Migration Inhibitory Factor"/>
    <property type="match status" value="1"/>
</dbReference>
<dbReference type="Pfam" id="PF01361">
    <property type="entry name" value="Tautomerase"/>
    <property type="match status" value="1"/>
</dbReference>
<gene>
    <name evidence="4" type="ORF">JO391_11665</name>
</gene>
<dbReference type="NCBIfam" id="NF002571">
    <property type="entry name" value="PRK02220.1"/>
    <property type="match status" value="1"/>
</dbReference>
<dbReference type="InterPro" id="IPR014347">
    <property type="entry name" value="Tautomerase/MIF_sf"/>
</dbReference>
<evidence type="ECO:0000313" key="5">
    <source>
        <dbReference type="Proteomes" id="UP000826300"/>
    </source>
</evidence>
<dbReference type="InterPro" id="IPR004370">
    <property type="entry name" value="4-OT-like_dom"/>
</dbReference>
<feature type="domain" description="4-oxalocrotonate tautomerase-like" evidence="3">
    <location>
        <begin position="2"/>
        <end position="57"/>
    </location>
</feature>
<dbReference type="EMBL" id="CP069370">
    <property type="protein sequence ID" value="QYZ68444.1"/>
    <property type="molecule type" value="Genomic_DNA"/>
</dbReference>
<name>A0A8G1ECJ4_9RHOB</name>
<sequence>MPMIRIEMFEGRTPEQKRACAEAVTKAFVETCGGTPQSVSIIFTDVARQDWATGGRLASDPKPE</sequence>
<comment type="similarity">
    <text evidence="1">Belongs to the 4-oxalocrotonate tautomerase family.</text>
</comment>
<accession>A0A8G1ECJ4</accession>
<protein>
    <submittedName>
        <fullName evidence="4">4-oxalocrotonate tautomerase</fullName>
    </submittedName>
</protein>
<evidence type="ECO:0000259" key="3">
    <source>
        <dbReference type="Pfam" id="PF01361"/>
    </source>
</evidence>
<dbReference type="PANTHER" id="PTHR35530">
    <property type="entry name" value="TAUTOMERASE-RELATED"/>
    <property type="match status" value="1"/>
</dbReference>
<dbReference type="AlphaFoldDB" id="A0A8G1ECJ4"/>
<keyword evidence="2" id="KW-0413">Isomerase</keyword>
<reference evidence="4" key="1">
    <citation type="submission" date="2021-02" db="EMBL/GenBank/DDBJ databases">
        <title>Rhodobacter shimadae sp. nov., an aerobic anoxygenic phototrophic bacterium isolated from a hot spring.</title>
        <authorList>
            <person name="Muramatsu S."/>
            <person name="Haruta S."/>
            <person name="Hirose S."/>
            <person name="Hanada S."/>
        </authorList>
    </citation>
    <scope>NUCLEOTIDE SEQUENCE</scope>
    <source>
        <strain evidence="4">N10</strain>
    </source>
</reference>
<keyword evidence="5" id="KW-1185">Reference proteome</keyword>
<evidence type="ECO:0000313" key="4">
    <source>
        <dbReference type="EMBL" id="QYZ68444.1"/>
    </source>
</evidence>
<organism evidence="4 5">
    <name type="scientific">Neotabrizicola shimadae</name>
    <dbReference type="NCBI Taxonomy" id="2807096"/>
    <lineage>
        <taxon>Bacteria</taxon>
        <taxon>Pseudomonadati</taxon>
        <taxon>Pseudomonadota</taxon>
        <taxon>Alphaproteobacteria</taxon>
        <taxon>Rhodobacterales</taxon>
        <taxon>Paracoccaceae</taxon>
        <taxon>Neotabrizicola</taxon>
    </lineage>
</organism>
<evidence type="ECO:0000256" key="1">
    <source>
        <dbReference type="ARBA" id="ARBA00006723"/>
    </source>
</evidence>
<dbReference type="RefSeq" id="WP_220660667.1">
    <property type="nucleotide sequence ID" value="NZ_CP069370.1"/>
</dbReference>
<evidence type="ECO:0000256" key="2">
    <source>
        <dbReference type="ARBA" id="ARBA00023235"/>
    </source>
</evidence>
<proteinExistence type="inferred from homology"/>
<dbReference type="GO" id="GO:0016853">
    <property type="term" value="F:isomerase activity"/>
    <property type="evidence" value="ECO:0007669"/>
    <property type="project" value="UniProtKB-KW"/>
</dbReference>
<dbReference type="PANTHER" id="PTHR35530:SF1">
    <property type="entry name" value="2-HYDROXYMUCONATE TAUTOMERASE"/>
    <property type="match status" value="1"/>
</dbReference>
<dbReference type="KEGG" id="nsm:JO391_11665"/>